<name>A0AAV2HD97_LYMST</name>
<dbReference type="Pfam" id="PF15477">
    <property type="entry name" value="SMAP"/>
    <property type="match status" value="1"/>
</dbReference>
<evidence type="ECO:0000313" key="4">
    <source>
        <dbReference type="Proteomes" id="UP001497497"/>
    </source>
</evidence>
<organism evidence="3 4">
    <name type="scientific">Lymnaea stagnalis</name>
    <name type="common">Great pond snail</name>
    <name type="synonym">Helix stagnalis</name>
    <dbReference type="NCBI Taxonomy" id="6523"/>
    <lineage>
        <taxon>Eukaryota</taxon>
        <taxon>Metazoa</taxon>
        <taxon>Spiralia</taxon>
        <taxon>Lophotrochozoa</taxon>
        <taxon>Mollusca</taxon>
        <taxon>Gastropoda</taxon>
        <taxon>Heterobranchia</taxon>
        <taxon>Euthyneura</taxon>
        <taxon>Panpulmonata</taxon>
        <taxon>Hygrophila</taxon>
        <taxon>Lymnaeoidea</taxon>
        <taxon>Lymnaeidae</taxon>
        <taxon>Lymnaea</taxon>
    </lineage>
</organism>
<feature type="compositionally biased region" description="Basic and acidic residues" evidence="1">
    <location>
        <begin position="160"/>
        <end position="180"/>
    </location>
</feature>
<feature type="compositionally biased region" description="Polar residues" evidence="1">
    <location>
        <begin position="72"/>
        <end position="82"/>
    </location>
</feature>
<feature type="domain" description="Small acidic protein-like" evidence="2">
    <location>
        <begin position="261"/>
        <end position="355"/>
    </location>
</feature>
<evidence type="ECO:0000256" key="1">
    <source>
        <dbReference type="SAM" id="MobiDB-lite"/>
    </source>
</evidence>
<protein>
    <recommendedName>
        <fullName evidence="2">Small acidic protein-like domain-containing protein</fullName>
    </recommendedName>
</protein>
<feature type="compositionally biased region" description="Basic and acidic residues" evidence="1">
    <location>
        <begin position="217"/>
        <end position="227"/>
    </location>
</feature>
<evidence type="ECO:0000313" key="3">
    <source>
        <dbReference type="EMBL" id="CAL1531753.1"/>
    </source>
</evidence>
<feature type="compositionally biased region" description="Basic residues" evidence="1">
    <location>
        <begin position="87"/>
        <end position="97"/>
    </location>
</feature>
<feature type="compositionally biased region" description="Basic and acidic residues" evidence="1">
    <location>
        <begin position="241"/>
        <end position="253"/>
    </location>
</feature>
<evidence type="ECO:0000259" key="2">
    <source>
        <dbReference type="Pfam" id="PF15477"/>
    </source>
</evidence>
<feature type="compositionally biased region" description="Basic and acidic residues" evidence="1">
    <location>
        <begin position="33"/>
        <end position="48"/>
    </location>
</feature>
<keyword evidence="4" id="KW-1185">Reference proteome</keyword>
<dbReference type="AlphaFoldDB" id="A0AAV2HD97"/>
<feature type="region of interest" description="Disordered" evidence="1">
    <location>
        <begin position="1"/>
        <end position="268"/>
    </location>
</feature>
<proteinExistence type="predicted"/>
<feature type="compositionally biased region" description="Polar residues" evidence="1">
    <location>
        <begin position="255"/>
        <end position="267"/>
    </location>
</feature>
<feature type="compositionally biased region" description="Basic residues" evidence="1">
    <location>
        <begin position="11"/>
        <end position="22"/>
    </location>
</feature>
<dbReference type="Proteomes" id="UP001497497">
    <property type="component" value="Unassembled WGS sequence"/>
</dbReference>
<gene>
    <name evidence="3" type="ORF">GSLYS_00005848001</name>
</gene>
<reference evidence="3 4" key="1">
    <citation type="submission" date="2024-04" db="EMBL/GenBank/DDBJ databases">
        <authorList>
            <consortium name="Genoscope - CEA"/>
            <person name="William W."/>
        </authorList>
    </citation>
    <scope>NUCLEOTIDE SEQUENCE [LARGE SCALE GENOMIC DNA]</scope>
</reference>
<comment type="caution">
    <text evidence="3">The sequence shown here is derived from an EMBL/GenBank/DDBJ whole genome shotgun (WGS) entry which is preliminary data.</text>
</comment>
<sequence>MIPVQEEISHSSKRKKSKRKKEKYGTEDEQSQIEEKETLATEEADRSGSKKSHKSKKHKTQEEEDFGVGIPENQSLEAQATDTGDKKSKKKKSKKKRLDKESDDAQGETAGGVISKEHKKINSEKITVGMDAQAAKTKKCTDDVTEGADETKLKKRVKGGHAEEVDPVHDPKVDDIETSNKPKKRKKHNKEIGDDITQIETEQESPTKRKKHKKSKSKDIDCGDEKSSSSNKAVTDLQAEPELKAKPAAKPEQDNVVQGQWQGSLFDNSDRQNKFLRLMGGRKAANQQNNVTEPAGATKKKGLFGSLVPSSSNSLVSGNAALSASAAADLNRKLEEEYNKAMNFKLTAKKGSGFGFAPDPAEGKKFHIDVFKTKSVQFDD</sequence>
<dbReference type="EMBL" id="CAXITT010000096">
    <property type="protein sequence ID" value="CAL1531753.1"/>
    <property type="molecule type" value="Genomic_DNA"/>
</dbReference>
<dbReference type="InterPro" id="IPR028124">
    <property type="entry name" value="SMAP_dom"/>
</dbReference>
<accession>A0AAV2HD97</accession>
<feature type="compositionally biased region" description="Basic residues" evidence="1">
    <location>
        <begin position="49"/>
        <end position="59"/>
    </location>
</feature>